<sequence>MLREAATFSLANPKADTLPSGGRALASLVPEYQKLYEAQFRFQEPFDPVDTVQYVAHAMLTSSPEEVYTHDNLIIEPDLKVCASTATPPQARCVCEQEDV</sequence>
<name>A0A3P7NGL6_DIBLA</name>
<evidence type="ECO:0000313" key="1">
    <source>
        <dbReference type="EMBL" id="VDN41824.1"/>
    </source>
</evidence>
<proteinExistence type="predicted"/>
<dbReference type="InterPro" id="IPR011249">
    <property type="entry name" value="Metalloenz_LuxS/M16"/>
</dbReference>
<dbReference type="Proteomes" id="UP000281553">
    <property type="component" value="Unassembled WGS sequence"/>
</dbReference>
<reference evidence="1 2" key="1">
    <citation type="submission" date="2018-11" db="EMBL/GenBank/DDBJ databases">
        <authorList>
            <consortium name="Pathogen Informatics"/>
        </authorList>
    </citation>
    <scope>NUCLEOTIDE SEQUENCE [LARGE SCALE GENOMIC DNA]</scope>
</reference>
<dbReference type="GO" id="GO:0046872">
    <property type="term" value="F:metal ion binding"/>
    <property type="evidence" value="ECO:0007669"/>
    <property type="project" value="InterPro"/>
</dbReference>
<dbReference type="EMBL" id="UYRU01102709">
    <property type="protein sequence ID" value="VDN41824.1"/>
    <property type="molecule type" value="Genomic_DNA"/>
</dbReference>
<dbReference type="AlphaFoldDB" id="A0A3P7NGL6"/>
<evidence type="ECO:0000313" key="2">
    <source>
        <dbReference type="Proteomes" id="UP000281553"/>
    </source>
</evidence>
<dbReference type="Gene3D" id="3.30.830.10">
    <property type="entry name" value="Metalloenzyme, LuxS/M16 peptidase-like"/>
    <property type="match status" value="1"/>
</dbReference>
<gene>
    <name evidence="1" type="ORF">DILT_LOCUS18653</name>
</gene>
<organism evidence="1 2">
    <name type="scientific">Dibothriocephalus latus</name>
    <name type="common">Fish tapeworm</name>
    <name type="synonym">Diphyllobothrium latum</name>
    <dbReference type="NCBI Taxonomy" id="60516"/>
    <lineage>
        <taxon>Eukaryota</taxon>
        <taxon>Metazoa</taxon>
        <taxon>Spiralia</taxon>
        <taxon>Lophotrochozoa</taxon>
        <taxon>Platyhelminthes</taxon>
        <taxon>Cestoda</taxon>
        <taxon>Eucestoda</taxon>
        <taxon>Diphyllobothriidea</taxon>
        <taxon>Diphyllobothriidae</taxon>
        <taxon>Dibothriocephalus</taxon>
    </lineage>
</organism>
<accession>A0A3P7NGL6</accession>
<dbReference type="SUPFAM" id="SSF63411">
    <property type="entry name" value="LuxS/MPP-like metallohydrolase"/>
    <property type="match status" value="1"/>
</dbReference>
<keyword evidence="2" id="KW-1185">Reference proteome</keyword>
<protein>
    <submittedName>
        <fullName evidence="1">Uncharacterized protein</fullName>
    </submittedName>
</protein>
<dbReference type="OrthoDB" id="4953at2759"/>